<name>A0ABV6HRR8_9SPHI</name>
<keyword evidence="5 11" id="KW-0812">Transmembrane</keyword>
<keyword evidence="15" id="KW-1185">Reference proteome</keyword>
<dbReference type="PANTHER" id="PTHR32552">
    <property type="entry name" value="FERRICHROME IRON RECEPTOR-RELATED"/>
    <property type="match status" value="1"/>
</dbReference>
<evidence type="ECO:0000256" key="7">
    <source>
        <dbReference type="ARBA" id="ARBA00023004"/>
    </source>
</evidence>
<sequence length="1015" mass="111425">MKKVLLCLMFFSQWLLLGAQTRSIIGKVSDQTDGQPLPGVSIKVKGTNIGTSTDEEGRFNLQTSLNNLSLEVSFLGYESQTVTVAANNNTPLNIRLVASDNKLNEVVVTALGIERKAKSLTYSTQTVKGDELTRVKDVNPMNNLTGRISGLQINRSSSGMGGSVNIVLRGMKSNRSNQPLYVVDGLPITNTSGSGSEGPFGGGTDKGDILSTLNADDIASINVLKGASASALYGSQGANGAIMITTKKGAAGRMRLDISSGVTIDKPFYLPKLQYKYGQSTPDSEESWGEAGSFSDPVKDFFDTGTTFINSVSFSGGTEKMQNYFSYGNTTNKGVLPTNTFDQHTVSLRNTSNFFDNKLSFDGSLMYSYQKIHNRPASGLYFSPLSGLYMFPRGQDFEKYKTFEYFSSSRNLYLQDWWNINADAGLTGTHHQQNPFWVLHRNPTDQNRNNIIGQAQLRYNITDWLNVTARGTLNKRWDKWQRRTYAGTQGVISGETIAGVLNDNGRYQREEGESTALYGDLLVNGNKQFDDWNLTFTAGTSINDVRESGWILDQRRLAIANVFLLSNIYRNSPITSLTETANKRQVQSLFGSANIGYKEKVYVDLTARNDWSSTLAFTPNKSKGYFYWSAGLTTILSELMTLPTFINYSKLRFSYAQVGNDVAAFSTFPVNTLATGTLTANVSGPYKGLPLKPEISRSFELGYEGRFFNDRVNIDLALYKTNTKNQYFSYDGPVGAVYTTVFLNAGNVENKGIELALGVDAIKTERFTWNTGVNFTANRNKILELAPGLGERYSIGGNFNVLRLGGSFGDFWGRTFLRDANGTLIVDENGRPQGGPDGYLGNNNPKSIIGWNNTVSYGDFSLSLTIDGRFGGQVISITQGYLNSFGVSQESADARDRGGVDVPAVQADGTPWQGLLPAQAYYGAIGNRDGIIEGQIYDATNIRLRELSISYKLPIKWRAVQQASLSLSGRNLFFFKNDAPYDPELNTTTGVGGQGYDIFGLPTTRSFGLTLKASF</sequence>
<dbReference type="PANTHER" id="PTHR32552:SF89">
    <property type="entry name" value="CATECHOLATE SIDEROPHORE RECEPTOR FIU"/>
    <property type="match status" value="1"/>
</dbReference>
<dbReference type="InterPro" id="IPR036942">
    <property type="entry name" value="Beta-barrel_TonB_sf"/>
</dbReference>
<keyword evidence="2 11" id="KW-0813">Transport</keyword>
<evidence type="ECO:0000256" key="6">
    <source>
        <dbReference type="ARBA" id="ARBA00022729"/>
    </source>
</evidence>
<evidence type="ECO:0000256" key="1">
    <source>
        <dbReference type="ARBA" id="ARBA00004571"/>
    </source>
</evidence>
<evidence type="ECO:0000313" key="15">
    <source>
        <dbReference type="Proteomes" id="UP001589774"/>
    </source>
</evidence>
<keyword evidence="3 11" id="KW-1134">Transmembrane beta strand</keyword>
<proteinExistence type="inferred from homology"/>
<evidence type="ECO:0000256" key="11">
    <source>
        <dbReference type="PROSITE-ProRule" id="PRU01360"/>
    </source>
</evidence>
<evidence type="ECO:0000256" key="9">
    <source>
        <dbReference type="ARBA" id="ARBA00023136"/>
    </source>
</evidence>
<dbReference type="NCBIfam" id="TIGR04057">
    <property type="entry name" value="SusC_RagA_signa"/>
    <property type="match status" value="1"/>
</dbReference>
<evidence type="ECO:0000256" key="2">
    <source>
        <dbReference type="ARBA" id="ARBA00022448"/>
    </source>
</evidence>
<dbReference type="InterPro" id="IPR008969">
    <property type="entry name" value="CarboxyPept-like_regulatory"/>
</dbReference>
<keyword evidence="7" id="KW-0408">Iron</keyword>
<dbReference type="InterPro" id="IPR037066">
    <property type="entry name" value="Plug_dom_sf"/>
</dbReference>
<feature type="signal peptide" evidence="12">
    <location>
        <begin position="1"/>
        <end position="19"/>
    </location>
</feature>
<feature type="domain" description="TonB-dependent receptor plug" evidence="13">
    <location>
        <begin position="117"/>
        <end position="241"/>
    </location>
</feature>
<evidence type="ECO:0000256" key="12">
    <source>
        <dbReference type="SAM" id="SignalP"/>
    </source>
</evidence>
<evidence type="ECO:0000256" key="8">
    <source>
        <dbReference type="ARBA" id="ARBA00023065"/>
    </source>
</evidence>
<reference evidence="14 15" key="1">
    <citation type="submission" date="2024-09" db="EMBL/GenBank/DDBJ databases">
        <authorList>
            <person name="Sun Q."/>
            <person name="Mori K."/>
        </authorList>
    </citation>
    <scope>NUCLEOTIDE SEQUENCE [LARGE SCALE GENOMIC DNA]</scope>
    <source>
        <strain evidence="14 15">CCM 7765</strain>
    </source>
</reference>
<accession>A0ABV6HRR8</accession>
<dbReference type="Gene3D" id="2.60.40.1120">
    <property type="entry name" value="Carboxypeptidase-like, regulatory domain"/>
    <property type="match status" value="1"/>
</dbReference>
<dbReference type="InterPro" id="IPR039426">
    <property type="entry name" value="TonB-dep_rcpt-like"/>
</dbReference>
<dbReference type="Gene3D" id="2.40.170.20">
    <property type="entry name" value="TonB-dependent receptor, beta-barrel domain"/>
    <property type="match status" value="1"/>
</dbReference>
<dbReference type="Pfam" id="PF13715">
    <property type="entry name" value="CarbopepD_reg_2"/>
    <property type="match status" value="1"/>
</dbReference>
<organism evidence="14 15">
    <name type="scientific">Olivibacter oleidegradans</name>
    <dbReference type="NCBI Taxonomy" id="760123"/>
    <lineage>
        <taxon>Bacteria</taxon>
        <taxon>Pseudomonadati</taxon>
        <taxon>Bacteroidota</taxon>
        <taxon>Sphingobacteriia</taxon>
        <taxon>Sphingobacteriales</taxon>
        <taxon>Sphingobacteriaceae</taxon>
        <taxon>Olivibacter</taxon>
    </lineage>
</organism>
<dbReference type="InterPro" id="IPR023997">
    <property type="entry name" value="TonB-dep_OMP_SusC/RagA_CS"/>
</dbReference>
<dbReference type="Pfam" id="PF07715">
    <property type="entry name" value="Plug"/>
    <property type="match status" value="1"/>
</dbReference>
<keyword evidence="6 12" id="KW-0732">Signal</keyword>
<dbReference type="Proteomes" id="UP001589774">
    <property type="component" value="Unassembled WGS sequence"/>
</dbReference>
<evidence type="ECO:0000259" key="13">
    <source>
        <dbReference type="Pfam" id="PF07715"/>
    </source>
</evidence>
<evidence type="ECO:0000313" key="14">
    <source>
        <dbReference type="EMBL" id="MFC0321587.1"/>
    </source>
</evidence>
<evidence type="ECO:0000256" key="10">
    <source>
        <dbReference type="ARBA" id="ARBA00023237"/>
    </source>
</evidence>
<keyword evidence="8" id="KW-0406">Ion transport</keyword>
<feature type="chain" id="PRO_5046437421" evidence="12">
    <location>
        <begin position="20"/>
        <end position="1015"/>
    </location>
</feature>
<comment type="subcellular location">
    <subcellularLocation>
        <location evidence="1 11">Cell outer membrane</location>
        <topology evidence="1 11">Multi-pass membrane protein</topology>
    </subcellularLocation>
</comment>
<dbReference type="SUPFAM" id="SSF49464">
    <property type="entry name" value="Carboxypeptidase regulatory domain-like"/>
    <property type="match status" value="1"/>
</dbReference>
<protein>
    <submittedName>
        <fullName evidence="14">SusC/RagA family TonB-linked outer membrane protein</fullName>
    </submittedName>
</protein>
<evidence type="ECO:0000256" key="4">
    <source>
        <dbReference type="ARBA" id="ARBA00022496"/>
    </source>
</evidence>
<evidence type="ECO:0000256" key="3">
    <source>
        <dbReference type="ARBA" id="ARBA00022452"/>
    </source>
</evidence>
<comment type="caution">
    <text evidence="14">The sequence shown here is derived from an EMBL/GenBank/DDBJ whole genome shotgun (WGS) entry which is preliminary data.</text>
</comment>
<comment type="similarity">
    <text evidence="11">Belongs to the TonB-dependent receptor family.</text>
</comment>
<dbReference type="InterPro" id="IPR012910">
    <property type="entry name" value="Plug_dom"/>
</dbReference>
<evidence type="ECO:0000256" key="5">
    <source>
        <dbReference type="ARBA" id="ARBA00022692"/>
    </source>
</evidence>
<dbReference type="EMBL" id="JBHLWO010000007">
    <property type="protein sequence ID" value="MFC0321587.1"/>
    <property type="molecule type" value="Genomic_DNA"/>
</dbReference>
<keyword evidence="10 11" id="KW-0998">Cell outer membrane</keyword>
<dbReference type="NCBIfam" id="TIGR04056">
    <property type="entry name" value="OMP_RagA_SusC"/>
    <property type="match status" value="1"/>
</dbReference>
<dbReference type="InterPro" id="IPR023996">
    <property type="entry name" value="TonB-dep_OMP_SusC/RagA"/>
</dbReference>
<dbReference type="RefSeq" id="WP_130856937.1">
    <property type="nucleotide sequence ID" value="NZ_JBHLWO010000007.1"/>
</dbReference>
<keyword evidence="4" id="KW-0410">Iron transport</keyword>
<dbReference type="PROSITE" id="PS52016">
    <property type="entry name" value="TONB_DEPENDENT_REC_3"/>
    <property type="match status" value="1"/>
</dbReference>
<gene>
    <name evidence="14" type="ORF">ACFFI0_24955</name>
</gene>
<dbReference type="Gene3D" id="2.170.130.10">
    <property type="entry name" value="TonB-dependent receptor, plug domain"/>
    <property type="match status" value="1"/>
</dbReference>
<dbReference type="SUPFAM" id="SSF56935">
    <property type="entry name" value="Porins"/>
    <property type="match status" value="1"/>
</dbReference>
<keyword evidence="9 11" id="KW-0472">Membrane</keyword>